<organism evidence="12 13">
    <name type="scientific">Herbaspirillum hiltneri N3</name>
    <dbReference type="NCBI Taxonomy" id="1262470"/>
    <lineage>
        <taxon>Bacteria</taxon>
        <taxon>Pseudomonadati</taxon>
        <taxon>Pseudomonadota</taxon>
        <taxon>Betaproteobacteria</taxon>
        <taxon>Burkholderiales</taxon>
        <taxon>Oxalobacteraceae</taxon>
        <taxon>Herbaspirillum</taxon>
    </lineage>
</organism>
<keyword evidence="8" id="KW-0472">Membrane</keyword>
<evidence type="ECO:0000256" key="1">
    <source>
        <dbReference type="ARBA" id="ARBA00004377"/>
    </source>
</evidence>
<dbReference type="PROSITE" id="PS00409">
    <property type="entry name" value="PROKAR_NTER_METHYL"/>
    <property type="match status" value="1"/>
</dbReference>
<sequence>MRPAGFTLPELLVVLAVVGVLLAAGVPGLRGYTRNQQLANAANAFLGALNLARSEAIRRGSRVDLAPRDGSRWENGWVVFANKPGDANLQFDAGDELIYSHDSLPAGLSMATTLSDKSAPYIAYNGNGRTRNNISDRAPQWGSWQFSLDGRTRLVRLGILGRARICNPADDRSCRFTSDPAPATNRNIAPL</sequence>
<evidence type="ECO:0000256" key="6">
    <source>
        <dbReference type="ARBA" id="ARBA00022692"/>
    </source>
</evidence>
<feature type="domain" description="General secretion pathway GspH" evidence="11">
    <location>
        <begin position="41"/>
        <end position="157"/>
    </location>
</feature>
<dbReference type="SUPFAM" id="SSF54523">
    <property type="entry name" value="Pili subunits"/>
    <property type="match status" value="1"/>
</dbReference>
<evidence type="ECO:0000256" key="8">
    <source>
        <dbReference type="ARBA" id="ARBA00023136"/>
    </source>
</evidence>
<evidence type="ECO:0000256" key="9">
    <source>
        <dbReference type="ARBA" id="ARBA00025772"/>
    </source>
</evidence>
<evidence type="ECO:0000256" key="7">
    <source>
        <dbReference type="ARBA" id="ARBA00022989"/>
    </source>
</evidence>
<proteinExistence type="inferred from homology"/>
<keyword evidence="7" id="KW-1133">Transmembrane helix</keyword>
<dbReference type="Pfam" id="PF07963">
    <property type="entry name" value="N_methyl"/>
    <property type="match status" value="1"/>
</dbReference>
<evidence type="ECO:0000256" key="10">
    <source>
        <dbReference type="ARBA" id="ARBA00030775"/>
    </source>
</evidence>
<keyword evidence="4" id="KW-0488">Methylation</keyword>
<reference evidence="13" key="1">
    <citation type="journal article" date="2015" name="Genome Announc.">
        <title>Complete Genome Sequence of Herbaspirillum hiltneri N3 (DSM 17495), Isolated from Surface-Sterilized Wheat Roots.</title>
        <authorList>
            <person name="Guizelini D."/>
            <person name="Saizaki P.M."/>
            <person name="Coimbra N.A."/>
            <person name="Weiss V.A."/>
            <person name="Faoro H."/>
            <person name="Sfeir M.Z."/>
            <person name="Baura V.A."/>
            <person name="Monteiro R.A."/>
            <person name="Chubatsu L.S."/>
            <person name="Souza E.M."/>
            <person name="Cruz L.M."/>
            <person name="Pedrosa F.O."/>
            <person name="Raittz R.T."/>
            <person name="Marchaukoski J.N."/>
            <person name="Steffens M.B."/>
        </authorList>
    </citation>
    <scope>NUCLEOTIDE SEQUENCE [LARGE SCALE GENOMIC DNA]</scope>
    <source>
        <strain evidence="13">N3</strain>
    </source>
</reference>
<dbReference type="InterPro" id="IPR022346">
    <property type="entry name" value="T2SS_GspH"/>
</dbReference>
<dbReference type="Pfam" id="PF12019">
    <property type="entry name" value="GspH"/>
    <property type="match status" value="1"/>
</dbReference>
<name>A0ABN4HU75_9BURK</name>
<comment type="subcellular location">
    <subcellularLocation>
        <location evidence="1">Cell inner membrane</location>
        <topology evidence="1">Single-pass membrane protein</topology>
    </subcellularLocation>
</comment>
<evidence type="ECO:0000256" key="4">
    <source>
        <dbReference type="ARBA" id="ARBA00022481"/>
    </source>
</evidence>
<keyword evidence="3" id="KW-1003">Cell membrane</keyword>
<evidence type="ECO:0000256" key="5">
    <source>
        <dbReference type="ARBA" id="ARBA00022519"/>
    </source>
</evidence>
<evidence type="ECO:0000259" key="11">
    <source>
        <dbReference type="Pfam" id="PF12019"/>
    </source>
</evidence>
<protein>
    <recommendedName>
        <fullName evidence="2">Type II secretion system protein H</fullName>
    </recommendedName>
    <alternativeName>
        <fullName evidence="10">General secretion pathway protein H</fullName>
    </alternativeName>
</protein>
<dbReference type="Gene3D" id="3.55.40.10">
    <property type="entry name" value="minor pseudopilin epsh domain"/>
    <property type="match status" value="1"/>
</dbReference>
<gene>
    <name evidence="12" type="ORF">F506_05430</name>
</gene>
<keyword evidence="6" id="KW-0812">Transmembrane</keyword>
<dbReference type="InterPro" id="IPR012902">
    <property type="entry name" value="N_methyl_site"/>
</dbReference>
<evidence type="ECO:0000313" key="13">
    <source>
        <dbReference type="Proteomes" id="UP000063429"/>
    </source>
</evidence>
<comment type="similarity">
    <text evidence="9">Belongs to the GSP H family.</text>
</comment>
<evidence type="ECO:0000256" key="3">
    <source>
        <dbReference type="ARBA" id="ARBA00022475"/>
    </source>
</evidence>
<dbReference type="InterPro" id="IPR045584">
    <property type="entry name" value="Pilin-like"/>
</dbReference>
<dbReference type="NCBIfam" id="TIGR02532">
    <property type="entry name" value="IV_pilin_GFxxxE"/>
    <property type="match status" value="1"/>
</dbReference>
<keyword evidence="5" id="KW-0997">Cell inner membrane</keyword>
<evidence type="ECO:0000256" key="2">
    <source>
        <dbReference type="ARBA" id="ARBA00021549"/>
    </source>
</evidence>
<evidence type="ECO:0000313" key="12">
    <source>
        <dbReference type="EMBL" id="AKZ62182.1"/>
    </source>
</evidence>
<dbReference type="EMBL" id="CP011409">
    <property type="protein sequence ID" value="AKZ62182.1"/>
    <property type="molecule type" value="Genomic_DNA"/>
</dbReference>
<accession>A0ABN4HU75</accession>
<dbReference type="Proteomes" id="UP000063429">
    <property type="component" value="Chromosome"/>
</dbReference>
<keyword evidence="13" id="KW-1185">Reference proteome</keyword>